<protein>
    <recommendedName>
        <fullName evidence="1">Shedu protein SduA C-terminal domain-containing protein</fullName>
    </recommendedName>
</protein>
<dbReference type="Proteomes" id="UP000031535">
    <property type="component" value="Unassembled WGS sequence"/>
</dbReference>
<dbReference type="EMBL" id="JXDG01000045">
    <property type="protein sequence ID" value="KIH82665.1"/>
    <property type="molecule type" value="Genomic_DNA"/>
</dbReference>
<comment type="caution">
    <text evidence="2">The sequence shown here is derived from an EMBL/GenBank/DDBJ whole genome shotgun (WGS) entry which is preliminary data.</text>
</comment>
<proteinExistence type="predicted"/>
<dbReference type="RefSeq" id="WP_040069076.1">
    <property type="nucleotide sequence ID" value="NZ_JXDG01000045.1"/>
</dbReference>
<dbReference type="PATRIC" id="fig|226910.6.peg.3434"/>
<dbReference type="InterPro" id="IPR025359">
    <property type="entry name" value="SduA_C"/>
</dbReference>
<sequence length="384" mass="43889">MDSYQNPEPGKTYISPQLDSFGDKERKVRIATKLIEHPETYAFAKIKNELVLRHKDGAKSCITAKFFEDDRKMFVLNIQGYTVATDKPHNASFSFIGDEIGKLVEFLHHVQSMPLEGRGPKKVTDENLRGLVLSSNQARAMLQDNQELFAEVIKSAVTKEDIIAVGYRKRQLEAFERLLNDEAYFEKIRTSLNCKDEMLWQRFFEKNPWIFGYGLSYIYASSLDDKKLEQVVQGYSISNHGKRADGLLKTRGMISSLCFAEIKTHKTPLLQSRHYRAGCWAPSNELAGGVCQTQVTVSSAVDSIQAKLAITDESGNPTGEEAFNYMPKSFLVIGSLQEFVSEHGINQEKYRSFEMYRRNTSNPEIITFDELYERARFIVTQHDR</sequence>
<accession>A0A0C2I727</accession>
<name>A0A0C2I727_9PSED</name>
<dbReference type="AlphaFoldDB" id="A0A0C2I727"/>
<organism evidence="2 3">
    <name type="scientific">Pseudomonas batumici</name>
    <dbReference type="NCBI Taxonomy" id="226910"/>
    <lineage>
        <taxon>Bacteria</taxon>
        <taxon>Pseudomonadati</taxon>
        <taxon>Pseudomonadota</taxon>
        <taxon>Gammaproteobacteria</taxon>
        <taxon>Pseudomonadales</taxon>
        <taxon>Pseudomonadaceae</taxon>
        <taxon>Pseudomonas</taxon>
    </lineage>
</organism>
<gene>
    <name evidence="2" type="ORF">UCMB321_3442</name>
</gene>
<evidence type="ECO:0000313" key="2">
    <source>
        <dbReference type="EMBL" id="KIH82665.1"/>
    </source>
</evidence>
<evidence type="ECO:0000313" key="3">
    <source>
        <dbReference type="Proteomes" id="UP000031535"/>
    </source>
</evidence>
<evidence type="ECO:0000259" key="1">
    <source>
        <dbReference type="Pfam" id="PF14082"/>
    </source>
</evidence>
<keyword evidence="3" id="KW-1185">Reference proteome</keyword>
<dbReference type="OrthoDB" id="784881at2"/>
<feature type="domain" description="Shedu protein SduA C-terminal" evidence="1">
    <location>
        <begin position="196"/>
        <end position="372"/>
    </location>
</feature>
<dbReference type="Pfam" id="PF14082">
    <property type="entry name" value="SduA_C"/>
    <property type="match status" value="1"/>
</dbReference>
<reference evidence="2 3" key="1">
    <citation type="submission" date="2015-01" db="EMBL/GenBank/DDBJ databases">
        <title>Complete genome of Pseudomonas batumici UCM B-321 producer of the batumin antibiotic with strong antistaphilococcal and potential anticancer activity.</title>
        <authorList>
            <person name="Klochko V.V."/>
            <person name="Zelena L.B."/>
            <person name="Elena K.A."/>
            <person name="Reva O.N."/>
        </authorList>
    </citation>
    <scope>NUCLEOTIDE SEQUENCE [LARGE SCALE GENOMIC DNA]</scope>
    <source>
        <strain evidence="2 3">UCM B-321</strain>
    </source>
</reference>